<evidence type="ECO:0000259" key="1">
    <source>
        <dbReference type="SMART" id="SM00842"/>
    </source>
</evidence>
<comment type="caution">
    <text evidence="2">The sequence shown here is derived from an EMBL/GenBank/DDBJ whole genome shotgun (WGS) entry which is preliminary data.</text>
</comment>
<dbReference type="STRING" id="1313304.CALK_2221"/>
<dbReference type="InterPro" id="IPR005883">
    <property type="entry name" value="PilM"/>
</dbReference>
<evidence type="ECO:0000313" key="3">
    <source>
        <dbReference type="Proteomes" id="UP000017148"/>
    </source>
</evidence>
<sequence length="354" mass="39583">MAPLFNKSTNKRVGLDIGSHSLKLIEINKRGDEFYLTAVGAKSLPPDTIENGELKKVSEFIDAVKHLVDQCDPTIVDVVISLNGQGLLSDKFRFKVAPNENVNDMVLYEASQRSPFDSEDITTSYKILNHFPESDEVEILLVAAKNYIVQAYIDALYQAGLRPIVVDVDIYALNNCYALESVSEGALDTLCLLDVGNKKTRVAFIRDGLFHSSREINTATSYFVEGLQKQLRIPESDAQKLLRNRIPENVSEESFLSALDHLLEEFCSNFNMALSYLKKNESFDRLDKIVVAGGGAYIPKLIEYFGNYFDTEVVRSNPFHFLKYDDDLFGGNTPPAELESLISVSVGLATREIN</sequence>
<gene>
    <name evidence="2" type="ORF">CALK_2221</name>
</gene>
<dbReference type="Pfam" id="PF11104">
    <property type="entry name" value="PilM_2"/>
    <property type="match status" value="1"/>
</dbReference>
<dbReference type="InterPro" id="IPR050696">
    <property type="entry name" value="FtsA/MreB"/>
</dbReference>
<dbReference type="Gene3D" id="3.30.1490.300">
    <property type="match status" value="1"/>
</dbReference>
<evidence type="ECO:0000313" key="2">
    <source>
        <dbReference type="EMBL" id="ERP30910.1"/>
    </source>
</evidence>
<keyword evidence="3" id="KW-1185">Reference proteome</keyword>
<dbReference type="EMBL" id="ASJR01000026">
    <property type="protein sequence ID" value="ERP30910.1"/>
    <property type="molecule type" value="Genomic_DNA"/>
</dbReference>
<dbReference type="eggNOG" id="COG4972">
    <property type="taxonomic scope" value="Bacteria"/>
</dbReference>
<dbReference type="PANTHER" id="PTHR32432:SF3">
    <property type="entry name" value="ETHANOLAMINE UTILIZATION PROTEIN EUTJ"/>
    <property type="match status" value="1"/>
</dbReference>
<dbReference type="CDD" id="cd24049">
    <property type="entry name" value="ASKHA_NBD_PilM"/>
    <property type="match status" value="1"/>
</dbReference>
<dbReference type="OrthoDB" id="9803179at2"/>
<dbReference type="PIRSF" id="PIRSF019169">
    <property type="entry name" value="PilM"/>
    <property type="match status" value="1"/>
</dbReference>
<name>U7D936_9BACT</name>
<reference evidence="2 3" key="1">
    <citation type="journal article" date="2013" name="Environ. Microbiol.">
        <title>Genome analysis of Chitinivibrio alkaliphilus gen. nov., sp. nov., a novel extremely haloalkaliphilic anaerobic chitinolytic bacterium from the candidate phylum Termite Group 3.</title>
        <authorList>
            <person name="Sorokin D.Y."/>
            <person name="Gumerov V.M."/>
            <person name="Rakitin A.L."/>
            <person name="Beletsky A.V."/>
            <person name="Damste J.S."/>
            <person name="Muyzer G."/>
            <person name="Mardanov A.V."/>
            <person name="Ravin N.V."/>
        </authorList>
    </citation>
    <scope>NUCLEOTIDE SEQUENCE [LARGE SCALE GENOMIC DNA]</scope>
    <source>
        <strain evidence="2 3">ACht1</strain>
    </source>
</reference>
<protein>
    <submittedName>
        <fullName evidence="2">Type IV pilus assembly protein PilM</fullName>
    </submittedName>
</protein>
<dbReference type="AlphaFoldDB" id="U7D936"/>
<dbReference type="GO" id="GO:0051301">
    <property type="term" value="P:cell division"/>
    <property type="evidence" value="ECO:0007669"/>
    <property type="project" value="InterPro"/>
</dbReference>
<dbReference type="InterPro" id="IPR003494">
    <property type="entry name" value="SHS2_FtsA"/>
</dbReference>
<proteinExistence type="predicted"/>
<dbReference type="RefSeq" id="WP_022637593.1">
    <property type="nucleotide sequence ID" value="NZ_ASJR01000026.1"/>
</dbReference>
<dbReference type="PANTHER" id="PTHR32432">
    <property type="entry name" value="CELL DIVISION PROTEIN FTSA-RELATED"/>
    <property type="match status" value="1"/>
</dbReference>
<organism evidence="2 3">
    <name type="scientific">Chitinivibrio alkaliphilus ACht1</name>
    <dbReference type="NCBI Taxonomy" id="1313304"/>
    <lineage>
        <taxon>Bacteria</taxon>
        <taxon>Pseudomonadati</taxon>
        <taxon>Fibrobacterota</taxon>
        <taxon>Chitinivibrionia</taxon>
        <taxon>Chitinivibrionales</taxon>
        <taxon>Chitinivibrionaceae</taxon>
        <taxon>Chitinivibrio</taxon>
    </lineage>
</organism>
<accession>U7D936</accession>
<dbReference type="InterPro" id="IPR043129">
    <property type="entry name" value="ATPase_NBD"/>
</dbReference>
<dbReference type="Gene3D" id="3.30.420.40">
    <property type="match status" value="2"/>
</dbReference>
<dbReference type="NCBIfam" id="TIGR01175">
    <property type="entry name" value="pilM"/>
    <property type="match status" value="1"/>
</dbReference>
<feature type="domain" description="SHS2" evidence="1">
    <location>
        <begin position="12"/>
        <end position="179"/>
    </location>
</feature>
<dbReference type="Proteomes" id="UP000017148">
    <property type="component" value="Unassembled WGS sequence"/>
</dbReference>
<dbReference type="SMART" id="SM00842">
    <property type="entry name" value="FtsA"/>
    <property type="match status" value="1"/>
</dbReference>
<dbReference type="SUPFAM" id="SSF53067">
    <property type="entry name" value="Actin-like ATPase domain"/>
    <property type="match status" value="2"/>
</dbReference>